<dbReference type="PANTHER" id="PTHR13696:SF52">
    <property type="entry name" value="PARA FAMILY PROTEIN CT_582"/>
    <property type="match status" value="1"/>
</dbReference>
<feature type="domain" description="AAA" evidence="1">
    <location>
        <begin position="1"/>
        <end position="173"/>
    </location>
</feature>
<evidence type="ECO:0000313" key="3">
    <source>
        <dbReference type="Proteomes" id="UP000245206"/>
    </source>
</evidence>
<dbReference type="Gene3D" id="3.40.50.300">
    <property type="entry name" value="P-loop containing nucleotide triphosphate hydrolases"/>
    <property type="match status" value="1"/>
</dbReference>
<dbReference type="PANTHER" id="PTHR13696">
    <property type="entry name" value="P-LOOP CONTAINING NUCLEOSIDE TRIPHOSPHATE HYDROLASE"/>
    <property type="match status" value="1"/>
</dbReference>
<dbReference type="CDD" id="cd02042">
    <property type="entry name" value="ParAB_family"/>
    <property type="match status" value="1"/>
</dbReference>
<organism evidence="2 3">
    <name type="scientific">Leptospira ellinghausenii</name>
    <dbReference type="NCBI Taxonomy" id="1917822"/>
    <lineage>
        <taxon>Bacteria</taxon>
        <taxon>Pseudomonadati</taxon>
        <taxon>Spirochaetota</taxon>
        <taxon>Spirochaetia</taxon>
        <taxon>Leptospirales</taxon>
        <taxon>Leptospiraceae</taxon>
        <taxon>Leptospira</taxon>
    </lineage>
</organism>
<gene>
    <name evidence="2" type="ORF">LPTSP2_37710</name>
</gene>
<keyword evidence="3" id="KW-1185">Reference proteome</keyword>
<sequence>MKIITVSSLKGGVGKTTLSIYLGQAIAKLYPKSKILKIDLDHNNNLTDYYLRNESVELIEGNSIAKYLTGAKHLESILTPTSLENIFIIPATPKLSKTAVGLSWDAGLISRFRKHLRNLKFDYIIIDTPPALCLELNLGIHAADLVLSPIGFSRWNIQGFQEIEEVVINSNESLENGKIKILPVRTMVSEKKSDKLDELDLSFAKTFIPKSESIASAVDQGKPLTEKNSFYFEQLAEEIK</sequence>
<dbReference type="AlphaFoldDB" id="A0A2P2DIM2"/>
<dbReference type="InterPro" id="IPR025669">
    <property type="entry name" value="AAA_dom"/>
</dbReference>
<dbReference type="InterPro" id="IPR027417">
    <property type="entry name" value="P-loop_NTPase"/>
</dbReference>
<dbReference type="Pfam" id="PF13614">
    <property type="entry name" value="AAA_31"/>
    <property type="match status" value="1"/>
</dbReference>
<evidence type="ECO:0000313" key="2">
    <source>
        <dbReference type="EMBL" id="GBF44468.1"/>
    </source>
</evidence>
<dbReference type="OrthoDB" id="350304at2"/>
<dbReference type="SUPFAM" id="SSF52540">
    <property type="entry name" value="P-loop containing nucleoside triphosphate hydrolases"/>
    <property type="match status" value="1"/>
</dbReference>
<name>A0A2P2DIM2_9LEPT</name>
<reference evidence="3" key="1">
    <citation type="journal article" date="2019" name="Microbiol. Immunol.">
        <title>Molecular and phenotypic characterization of Leptospira johnsonii sp. nov., Leptospira ellinghausenii sp. nov. and Leptospira ryugenii sp. nov. isolated from soil and water in Japan.</title>
        <authorList>
            <person name="Masuzawa T."/>
            <person name="Saito M."/>
            <person name="Nakao R."/>
            <person name="Nikaido Y."/>
            <person name="Matsumoto M."/>
            <person name="Ogawa M."/>
            <person name="Yokoyama M."/>
            <person name="Hidaka Y."/>
            <person name="Tomita J."/>
            <person name="Sakakibara K."/>
            <person name="Suzuki K."/>
            <person name="Yasuda S."/>
            <person name="Sato H."/>
            <person name="Yamaguchi M."/>
            <person name="Yoshida S.I."/>
            <person name="Koizumi N."/>
            <person name="Kawamura Y."/>
        </authorList>
    </citation>
    <scope>NUCLEOTIDE SEQUENCE [LARGE SCALE GENOMIC DNA]</scope>
    <source>
        <strain evidence="3">E18</strain>
    </source>
</reference>
<protein>
    <submittedName>
        <fullName evidence="2">CobQ/CobB/MinD/ParA nucleotide binding domain protein</fullName>
    </submittedName>
</protein>
<comment type="caution">
    <text evidence="2">The sequence shown here is derived from an EMBL/GenBank/DDBJ whole genome shotgun (WGS) entry which is preliminary data.</text>
</comment>
<evidence type="ECO:0000259" key="1">
    <source>
        <dbReference type="Pfam" id="PF13614"/>
    </source>
</evidence>
<accession>A0A2P2DIM2</accession>
<dbReference type="Proteomes" id="UP000245206">
    <property type="component" value="Unassembled WGS sequence"/>
</dbReference>
<proteinExistence type="predicted"/>
<dbReference type="InterPro" id="IPR050678">
    <property type="entry name" value="DNA_Partitioning_ATPase"/>
</dbReference>
<dbReference type="RefSeq" id="WP_108961437.1">
    <property type="nucleotide sequence ID" value="NZ_BFAZ01000013.1"/>
</dbReference>
<dbReference type="EMBL" id="BFAZ01000013">
    <property type="protein sequence ID" value="GBF44468.1"/>
    <property type="molecule type" value="Genomic_DNA"/>
</dbReference>